<protein>
    <submittedName>
        <fullName evidence="3">IBB domain-containing protein</fullName>
    </submittedName>
</protein>
<proteinExistence type="predicted"/>
<reference evidence="1 2" key="2">
    <citation type="submission" date="2018-11" db="EMBL/GenBank/DDBJ databases">
        <authorList>
            <consortium name="Pathogen Informatics"/>
        </authorList>
    </citation>
    <scope>NUCLEOTIDE SEQUENCE [LARGE SCALE GENOMIC DNA]</scope>
</reference>
<evidence type="ECO:0000313" key="3">
    <source>
        <dbReference type="WBParaSite" id="GPUH_0001648101-mRNA-1"/>
    </source>
</evidence>
<name>A0A183E668_9BILA</name>
<dbReference type="WBParaSite" id="GPUH_0001648101-mRNA-1">
    <property type="protein sequence ID" value="GPUH_0001648101-mRNA-1"/>
    <property type="gene ID" value="GPUH_0001648101"/>
</dbReference>
<sequence>MPRKRLTAAEWRRSLERRRMLDAERKRRLREDSAYRVMERARNREARRRQRENPIFREAERVRAHAYYAKPECGGDSGVMHTKVELESEVVNEPSECVGKRFFIFSFFRYD</sequence>
<gene>
    <name evidence="1" type="ORF">GPUH_LOCUS16459</name>
</gene>
<evidence type="ECO:0000313" key="1">
    <source>
        <dbReference type="EMBL" id="VDN27933.1"/>
    </source>
</evidence>
<dbReference type="Proteomes" id="UP000271098">
    <property type="component" value="Unassembled WGS sequence"/>
</dbReference>
<dbReference type="EMBL" id="UYRT01083780">
    <property type="protein sequence ID" value="VDN27933.1"/>
    <property type="molecule type" value="Genomic_DNA"/>
</dbReference>
<reference evidence="3" key="1">
    <citation type="submission" date="2016-06" db="UniProtKB">
        <authorList>
            <consortium name="WormBaseParasite"/>
        </authorList>
    </citation>
    <scope>IDENTIFICATION</scope>
</reference>
<dbReference type="AlphaFoldDB" id="A0A183E668"/>
<accession>A0A183E668</accession>
<keyword evidence="2" id="KW-1185">Reference proteome</keyword>
<organism evidence="3">
    <name type="scientific">Gongylonema pulchrum</name>
    <dbReference type="NCBI Taxonomy" id="637853"/>
    <lineage>
        <taxon>Eukaryota</taxon>
        <taxon>Metazoa</taxon>
        <taxon>Ecdysozoa</taxon>
        <taxon>Nematoda</taxon>
        <taxon>Chromadorea</taxon>
        <taxon>Rhabditida</taxon>
        <taxon>Spirurina</taxon>
        <taxon>Spiruromorpha</taxon>
        <taxon>Spiruroidea</taxon>
        <taxon>Gongylonematidae</taxon>
        <taxon>Gongylonema</taxon>
    </lineage>
</organism>
<evidence type="ECO:0000313" key="2">
    <source>
        <dbReference type="Proteomes" id="UP000271098"/>
    </source>
</evidence>